<reference evidence="1 2" key="1">
    <citation type="submission" date="2019-07" db="EMBL/GenBank/DDBJ databases">
        <authorList>
            <person name="Park Y.J."/>
            <person name="Jeong S.E."/>
            <person name="Jung H.S."/>
        </authorList>
    </citation>
    <scope>NUCLEOTIDE SEQUENCE [LARGE SCALE GENOMIC DNA]</scope>
    <source>
        <strain evidence="2">P16(2019)</strain>
    </source>
</reference>
<dbReference type="Pfam" id="PF13797">
    <property type="entry name" value="Post_transc_reg"/>
    <property type="match status" value="1"/>
</dbReference>
<comment type="caution">
    <text evidence="1">The sequence shown here is derived from an EMBL/GenBank/DDBJ whole genome shotgun (WGS) entry which is preliminary data.</text>
</comment>
<name>A0A553ZWW6_9BACI</name>
<evidence type="ECO:0008006" key="3">
    <source>
        <dbReference type="Google" id="ProtNLM"/>
    </source>
</evidence>
<keyword evidence="2" id="KW-1185">Reference proteome</keyword>
<dbReference type="InterPro" id="IPR025716">
    <property type="entry name" value="Post-transcriptional_regulator"/>
</dbReference>
<protein>
    <recommendedName>
        <fullName evidence="3">Post-transcriptional regulator</fullName>
    </recommendedName>
</protein>
<dbReference type="Proteomes" id="UP000318521">
    <property type="component" value="Unassembled WGS sequence"/>
</dbReference>
<evidence type="ECO:0000313" key="2">
    <source>
        <dbReference type="Proteomes" id="UP000318521"/>
    </source>
</evidence>
<dbReference type="OrthoDB" id="2990595at2"/>
<dbReference type="AlphaFoldDB" id="A0A553ZWW6"/>
<gene>
    <name evidence="1" type="ORF">FN960_14485</name>
</gene>
<dbReference type="EMBL" id="VLXZ01000009">
    <property type="protein sequence ID" value="TSB45836.1"/>
    <property type="molecule type" value="Genomic_DNA"/>
</dbReference>
<organism evidence="1 2">
    <name type="scientific">Alkalicoccobacillus porphyridii</name>
    <dbReference type="NCBI Taxonomy" id="2597270"/>
    <lineage>
        <taxon>Bacteria</taxon>
        <taxon>Bacillati</taxon>
        <taxon>Bacillota</taxon>
        <taxon>Bacilli</taxon>
        <taxon>Bacillales</taxon>
        <taxon>Bacillaceae</taxon>
        <taxon>Alkalicoccobacillus</taxon>
    </lineage>
</organism>
<evidence type="ECO:0000313" key="1">
    <source>
        <dbReference type="EMBL" id="TSB45836.1"/>
    </source>
</evidence>
<proteinExistence type="predicted"/>
<accession>A0A553ZWW6</accession>
<sequence>MAEKQQFDVWKEDMEPVLDSKLDEFHLLGYNRATKEDIWRCVTERLNKKKHYVPFYAFTNELLNLKASVYMTWLTVNSYKEPEDWFAEFEETESKK</sequence>